<organism evidence="1 2">
    <name type="scientific">Azorhizobium oxalatiphilum</name>
    <dbReference type="NCBI Taxonomy" id="980631"/>
    <lineage>
        <taxon>Bacteria</taxon>
        <taxon>Pseudomonadati</taxon>
        <taxon>Pseudomonadota</taxon>
        <taxon>Alphaproteobacteria</taxon>
        <taxon>Hyphomicrobiales</taxon>
        <taxon>Xanthobacteraceae</taxon>
        <taxon>Azorhizobium</taxon>
    </lineage>
</organism>
<sequence>MGEWWELPDGPEPPYLERRLSELGQSGDWVLELGCLCHEQILPIDNLARRICGDPTLGDVLGRLICPRCLQRPTFAVLVDMPGLWARSMSGGGLRSIHLLPKRGG</sequence>
<dbReference type="EMBL" id="BMCT01000001">
    <property type="protein sequence ID" value="GGF56879.1"/>
    <property type="molecule type" value="Genomic_DNA"/>
</dbReference>
<accession>A0A917BSC0</accession>
<evidence type="ECO:0000313" key="2">
    <source>
        <dbReference type="Proteomes" id="UP000606044"/>
    </source>
</evidence>
<keyword evidence="2" id="KW-1185">Reference proteome</keyword>
<evidence type="ECO:0000313" key="1">
    <source>
        <dbReference type="EMBL" id="GGF56879.1"/>
    </source>
</evidence>
<dbReference type="Proteomes" id="UP000606044">
    <property type="component" value="Unassembled WGS sequence"/>
</dbReference>
<name>A0A917BSC0_9HYPH</name>
<reference evidence="1" key="2">
    <citation type="submission" date="2020-09" db="EMBL/GenBank/DDBJ databases">
        <authorList>
            <person name="Sun Q."/>
            <person name="Sedlacek I."/>
        </authorList>
    </citation>
    <scope>NUCLEOTIDE SEQUENCE</scope>
    <source>
        <strain evidence="1">CCM 7897</strain>
    </source>
</reference>
<gene>
    <name evidence="1" type="ORF">GCM10007301_15730</name>
</gene>
<protein>
    <submittedName>
        <fullName evidence="1">Uncharacterized protein</fullName>
    </submittedName>
</protein>
<proteinExistence type="predicted"/>
<dbReference type="AlphaFoldDB" id="A0A917BSC0"/>
<reference evidence="1" key="1">
    <citation type="journal article" date="2014" name="Int. J. Syst. Evol. Microbiol.">
        <title>Complete genome sequence of Corynebacterium casei LMG S-19264T (=DSM 44701T), isolated from a smear-ripened cheese.</title>
        <authorList>
            <consortium name="US DOE Joint Genome Institute (JGI-PGF)"/>
            <person name="Walter F."/>
            <person name="Albersmeier A."/>
            <person name="Kalinowski J."/>
            <person name="Ruckert C."/>
        </authorList>
    </citation>
    <scope>NUCLEOTIDE SEQUENCE</scope>
    <source>
        <strain evidence="1">CCM 7897</strain>
    </source>
</reference>
<dbReference type="RefSeq" id="WP_188576913.1">
    <property type="nucleotide sequence ID" value="NZ_BMCT01000001.1"/>
</dbReference>
<comment type="caution">
    <text evidence="1">The sequence shown here is derived from an EMBL/GenBank/DDBJ whole genome shotgun (WGS) entry which is preliminary data.</text>
</comment>